<sequence length="619" mass="69742">MATQPGPVMEFLGRVAYEFEMMRPLFPTYLHLLISAIFPIYTAAHASLSRPPSAAARKKTKRATSDNEDDDEEEESPQIESLSPSDALVFPLLAGGTLASLYFILKWLQDPAWLNWVLGIYFSQIGLFFAIKFLKDVFAVARSVCFPATYSWRGRIWKVDEREHRYKTDDGRITASPFPGLFGATPLPASLTRQIWRLRNLLYAKARLKFHIHGLVTIKRSVDILDVASLVLSCILVYYHGFVSKPWFLTNFLGFSFCYGSLQYMTPTTAWTGTLVLSALFFYDIYFVFFTPMMVTVATKLDVPIKLLFPRPDGCVYPIGAPEGSPAMEEYLQCLAKKRTMAMLGLGDIVVPGMLLAFALRFDLYLHYLRKGRSDQKSTDSTKIEQNEPSKPIYANAKGAWGERFWTSSKLWTKDVKAKQFPKPYFYATIFGYVAGMVTTVVVMQIAQHAQPALLYLVPGVLLSLWGTALFKGDLKLLWHYTELQEEEKKKTADDDTKKENAAPQLKSSEQMTEAASTDVVKAPEKGEHEGSVEQQDTNNDTQKSTRGRQNSHSGKLVYLSISLPKHASARAHELSATTTKKDESSDITKLKTRDIPHQRPGQEQSEDGEPPEKRARLA</sequence>
<evidence type="ECO:0000256" key="2">
    <source>
        <dbReference type="ARBA" id="ARBA00006859"/>
    </source>
</evidence>
<comment type="caution">
    <text evidence="10">The sequence shown here is derived from an EMBL/GenBank/DDBJ whole genome shotgun (WGS) entry which is preliminary data.</text>
</comment>
<feature type="compositionally biased region" description="Polar residues" evidence="8">
    <location>
        <begin position="506"/>
        <end position="516"/>
    </location>
</feature>
<dbReference type="GO" id="GO:0006465">
    <property type="term" value="P:signal peptide processing"/>
    <property type="evidence" value="ECO:0007669"/>
    <property type="project" value="TreeGrafter"/>
</dbReference>
<dbReference type="EMBL" id="JAJGCB010000004">
    <property type="protein sequence ID" value="KAJ8993239.1"/>
    <property type="molecule type" value="Genomic_DNA"/>
</dbReference>
<keyword evidence="7 9" id="KW-0472">Membrane</keyword>
<feature type="region of interest" description="Disordered" evidence="8">
    <location>
        <begin position="569"/>
        <end position="619"/>
    </location>
</feature>
<evidence type="ECO:0000256" key="1">
    <source>
        <dbReference type="ARBA" id="ARBA00004477"/>
    </source>
</evidence>
<feature type="transmembrane region" description="Helical" evidence="9">
    <location>
        <begin position="113"/>
        <end position="134"/>
    </location>
</feature>
<dbReference type="Proteomes" id="UP001161757">
    <property type="component" value="Unassembled WGS sequence"/>
</dbReference>
<dbReference type="GO" id="GO:0098554">
    <property type="term" value="C:cytoplasmic side of endoplasmic reticulum membrane"/>
    <property type="evidence" value="ECO:0007669"/>
    <property type="project" value="TreeGrafter"/>
</dbReference>
<dbReference type="SMART" id="SM00730">
    <property type="entry name" value="PSN"/>
    <property type="match status" value="1"/>
</dbReference>
<evidence type="ECO:0000256" key="5">
    <source>
        <dbReference type="ARBA" id="ARBA00022824"/>
    </source>
</evidence>
<keyword evidence="5" id="KW-0256">Endoplasmic reticulum</keyword>
<feature type="compositionally biased region" description="Basic and acidic residues" evidence="8">
    <location>
        <begin position="580"/>
        <end position="598"/>
    </location>
</feature>
<feature type="compositionally biased region" description="Acidic residues" evidence="8">
    <location>
        <begin position="66"/>
        <end position="77"/>
    </location>
</feature>
<dbReference type="InterPro" id="IPR007369">
    <property type="entry name" value="Peptidase_A22B_SPP"/>
</dbReference>
<feature type="transmembrane region" description="Helical" evidence="9">
    <location>
        <begin position="349"/>
        <end position="368"/>
    </location>
</feature>
<dbReference type="PANTHER" id="PTHR12174">
    <property type="entry name" value="SIGNAL PEPTIDE PEPTIDASE"/>
    <property type="match status" value="1"/>
</dbReference>
<feature type="compositionally biased region" description="Basic and acidic residues" evidence="8">
    <location>
        <begin position="488"/>
        <end position="501"/>
    </location>
</feature>
<gene>
    <name evidence="10" type="ORF">HRR80_003266</name>
</gene>
<keyword evidence="4" id="KW-0378">Hydrolase</keyword>
<feature type="compositionally biased region" description="Polar residues" evidence="8">
    <location>
        <begin position="533"/>
        <end position="554"/>
    </location>
</feature>
<keyword evidence="3 9" id="KW-0812">Transmembrane</keyword>
<feature type="transmembrane region" description="Helical" evidence="9">
    <location>
        <begin position="29"/>
        <end position="48"/>
    </location>
</feature>
<keyword evidence="6 9" id="KW-1133">Transmembrane helix</keyword>
<accession>A0AAN6IVU5</accession>
<dbReference type="GO" id="GO:0033619">
    <property type="term" value="P:membrane protein proteolysis"/>
    <property type="evidence" value="ECO:0007669"/>
    <property type="project" value="TreeGrafter"/>
</dbReference>
<feature type="transmembrane region" description="Helical" evidence="9">
    <location>
        <begin position="453"/>
        <end position="471"/>
    </location>
</feature>
<comment type="subcellular location">
    <subcellularLocation>
        <location evidence="1">Endoplasmic reticulum membrane</location>
        <topology evidence="1">Multi-pass membrane protein</topology>
    </subcellularLocation>
</comment>
<evidence type="ECO:0000256" key="8">
    <source>
        <dbReference type="SAM" id="MobiDB-lite"/>
    </source>
</evidence>
<evidence type="ECO:0000256" key="7">
    <source>
        <dbReference type="ARBA" id="ARBA00023136"/>
    </source>
</evidence>
<evidence type="ECO:0000256" key="3">
    <source>
        <dbReference type="ARBA" id="ARBA00022692"/>
    </source>
</evidence>
<feature type="transmembrane region" description="Helical" evidence="9">
    <location>
        <begin position="277"/>
        <end position="298"/>
    </location>
</feature>
<dbReference type="GO" id="GO:0098553">
    <property type="term" value="C:lumenal side of endoplasmic reticulum membrane"/>
    <property type="evidence" value="ECO:0007669"/>
    <property type="project" value="TreeGrafter"/>
</dbReference>
<reference evidence="10" key="1">
    <citation type="submission" date="2023-01" db="EMBL/GenBank/DDBJ databases">
        <title>Exophiala dermititidis isolated from Cystic Fibrosis Patient.</title>
        <authorList>
            <person name="Kurbessoian T."/>
            <person name="Crocker A."/>
            <person name="Murante D."/>
            <person name="Hogan D.A."/>
            <person name="Stajich J.E."/>
        </authorList>
    </citation>
    <scope>NUCLEOTIDE SEQUENCE</scope>
    <source>
        <strain evidence="10">Ex8</strain>
    </source>
</reference>
<name>A0AAN6IVU5_EXODE</name>
<dbReference type="InterPro" id="IPR006639">
    <property type="entry name" value="Preselin/SPP"/>
</dbReference>
<organism evidence="10 11">
    <name type="scientific">Exophiala dermatitidis</name>
    <name type="common">Black yeast-like fungus</name>
    <name type="synonym">Wangiella dermatitidis</name>
    <dbReference type="NCBI Taxonomy" id="5970"/>
    <lineage>
        <taxon>Eukaryota</taxon>
        <taxon>Fungi</taxon>
        <taxon>Dikarya</taxon>
        <taxon>Ascomycota</taxon>
        <taxon>Pezizomycotina</taxon>
        <taxon>Eurotiomycetes</taxon>
        <taxon>Chaetothyriomycetidae</taxon>
        <taxon>Chaetothyriales</taxon>
        <taxon>Herpotrichiellaceae</taxon>
        <taxon>Exophiala</taxon>
    </lineage>
</organism>
<protein>
    <recommendedName>
        <fullName evidence="12">Minor histocompatibility antigen H13</fullName>
    </recommendedName>
</protein>
<evidence type="ECO:0000313" key="11">
    <source>
        <dbReference type="Proteomes" id="UP001161757"/>
    </source>
</evidence>
<evidence type="ECO:0000313" key="10">
    <source>
        <dbReference type="EMBL" id="KAJ8993239.1"/>
    </source>
</evidence>
<feature type="compositionally biased region" description="Basic and acidic residues" evidence="8">
    <location>
        <begin position="522"/>
        <end position="532"/>
    </location>
</feature>
<comment type="similarity">
    <text evidence="2">Belongs to the peptidase A22B family.</text>
</comment>
<feature type="transmembrane region" description="Helical" evidence="9">
    <location>
        <begin position="87"/>
        <end position="107"/>
    </location>
</feature>
<dbReference type="Pfam" id="PF04258">
    <property type="entry name" value="Peptidase_A22B"/>
    <property type="match status" value="1"/>
</dbReference>
<feature type="region of interest" description="Disordered" evidence="8">
    <location>
        <begin position="52"/>
        <end position="82"/>
    </location>
</feature>
<dbReference type="AlphaFoldDB" id="A0AAN6IVU5"/>
<dbReference type="PANTHER" id="PTHR12174:SF23">
    <property type="entry name" value="MINOR HISTOCOMPATIBILITY ANTIGEN H13"/>
    <property type="match status" value="1"/>
</dbReference>
<feature type="transmembrane region" description="Helical" evidence="9">
    <location>
        <begin position="425"/>
        <end position="447"/>
    </location>
</feature>
<proteinExistence type="inferred from homology"/>
<evidence type="ECO:0008006" key="12">
    <source>
        <dbReference type="Google" id="ProtNLM"/>
    </source>
</evidence>
<feature type="transmembrane region" description="Helical" evidence="9">
    <location>
        <begin position="224"/>
        <end position="241"/>
    </location>
</feature>
<dbReference type="GO" id="GO:0042500">
    <property type="term" value="F:aspartic endopeptidase activity, intramembrane cleaving"/>
    <property type="evidence" value="ECO:0007669"/>
    <property type="project" value="InterPro"/>
</dbReference>
<evidence type="ECO:0000256" key="4">
    <source>
        <dbReference type="ARBA" id="ARBA00022801"/>
    </source>
</evidence>
<evidence type="ECO:0000256" key="9">
    <source>
        <dbReference type="SAM" id="Phobius"/>
    </source>
</evidence>
<evidence type="ECO:0000256" key="6">
    <source>
        <dbReference type="ARBA" id="ARBA00022989"/>
    </source>
</evidence>
<feature type="region of interest" description="Disordered" evidence="8">
    <location>
        <begin position="488"/>
        <end position="555"/>
    </location>
</feature>